<evidence type="ECO:0000256" key="3">
    <source>
        <dbReference type="ARBA" id="ARBA00012607"/>
    </source>
</evidence>
<dbReference type="GO" id="GO:0004362">
    <property type="term" value="F:glutathione-disulfide reductase (NADPH) activity"/>
    <property type="evidence" value="ECO:0007669"/>
    <property type="project" value="UniProtKB-EC"/>
</dbReference>
<dbReference type="InterPro" id="IPR001100">
    <property type="entry name" value="Pyr_nuc-diS_OxRdtase"/>
</dbReference>
<dbReference type="Pfam" id="PF02852">
    <property type="entry name" value="Pyr_redox_dim"/>
    <property type="match status" value="1"/>
</dbReference>
<dbReference type="InterPro" id="IPR012999">
    <property type="entry name" value="Pyr_OxRdtase_I_AS"/>
</dbReference>
<dbReference type="PIRSF" id="PIRSF000350">
    <property type="entry name" value="Mercury_reductase_MerA"/>
    <property type="match status" value="1"/>
</dbReference>
<keyword evidence="20" id="KW-1185">Reference proteome</keyword>
<dbReference type="PRINTS" id="PR00368">
    <property type="entry name" value="FADPNR"/>
</dbReference>
<comment type="similarity">
    <text evidence="1 15">Belongs to the class-I pyridine nucleotide-disulfide oxidoreductase family.</text>
</comment>
<dbReference type="GO" id="GO:0005739">
    <property type="term" value="C:mitochondrion"/>
    <property type="evidence" value="ECO:0007669"/>
    <property type="project" value="TreeGrafter"/>
</dbReference>
<organism evidence="19 20">
    <name type="scientific">Terfezia boudieri ATCC MYA-4762</name>
    <dbReference type="NCBI Taxonomy" id="1051890"/>
    <lineage>
        <taxon>Eukaryota</taxon>
        <taxon>Fungi</taxon>
        <taxon>Dikarya</taxon>
        <taxon>Ascomycota</taxon>
        <taxon>Pezizomycotina</taxon>
        <taxon>Pezizomycetes</taxon>
        <taxon>Pezizales</taxon>
        <taxon>Pezizaceae</taxon>
        <taxon>Terfezia</taxon>
    </lineage>
</organism>
<dbReference type="SUPFAM" id="SSF51905">
    <property type="entry name" value="FAD/NAD(P)-binding domain"/>
    <property type="match status" value="1"/>
</dbReference>
<dbReference type="Gene3D" id="3.30.390.30">
    <property type="match status" value="1"/>
</dbReference>
<feature type="domain" description="Pyridine nucleotide-disulphide oxidoreductase dimerisation" evidence="17">
    <location>
        <begin position="378"/>
        <end position="491"/>
    </location>
</feature>
<dbReference type="GO" id="GO:0005829">
    <property type="term" value="C:cytosol"/>
    <property type="evidence" value="ECO:0007669"/>
    <property type="project" value="TreeGrafter"/>
</dbReference>
<feature type="binding site" evidence="13">
    <location>
        <position position="340"/>
    </location>
    <ligand>
        <name>FAD</name>
        <dbReference type="ChEBI" id="CHEBI:57692"/>
    </ligand>
</feature>
<feature type="active site" description="Proton acceptor" evidence="12">
    <location>
        <position position="481"/>
    </location>
</feature>
<sequence length="492" mass="53757">MAPVAKHYDYLVIGGGSGGLASGRRASAMYGKKVGIIESGPLGGTCVNVGCVPKKVTWNAADLAERIHDAKDYGFSIQHTAEFNWPYFKKKRDSYIHRLNGIYERNLSNDRVDYIKGRASFAGTNQVDVVDGSGSAISYTADKILIATGGRPFFPKLPGAEYGISSDGFFELEQQPKKVAVVGAGYIGVEMAGMFASLGSETHLLIRGDTVLRNFDPMIQEGITSHYENYLHINVHKRSGVTKVEKTESGSLKVYFCTRAAPTKDDPITDPVTDNSSSESVIEVDCLLWAIGRTPEVEDLKLDKAGLVIDIPLDKPAKKPFIPVDDFQNTSIPSVYALGDVTGKVELTPVAIAAGRRLADRLFGPPHLSNSKLNYEYIPSVVFSHPEVGTIGFSEPEARKKFGDENIKVYKTEFVGMYYAMMEPERKAKTRYKLIVNKADDERVVGLHIVGEGSAEILQGFGVAVKMGATKRDFDNCVAIHPTSAEELVTLR</sequence>
<dbReference type="PANTHER" id="PTHR42737">
    <property type="entry name" value="GLUTATHIONE REDUCTASE"/>
    <property type="match status" value="1"/>
</dbReference>
<dbReference type="GO" id="GO:0045454">
    <property type="term" value="P:cell redox homeostasis"/>
    <property type="evidence" value="ECO:0007669"/>
    <property type="project" value="InterPro"/>
</dbReference>
<dbReference type="EMBL" id="ML121536">
    <property type="protein sequence ID" value="RPB25940.1"/>
    <property type="molecule type" value="Genomic_DNA"/>
</dbReference>
<evidence type="ECO:0000256" key="8">
    <source>
        <dbReference type="ARBA" id="ARBA00023157"/>
    </source>
</evidence>
<dbReference type="InterPro" id="IPR036188">
    <property type="entry name" value="FAD/NAD-bd_sf"/>
</dbReference>
<dbReference type="GO" id="GO:0050661">
    <property type="term" value="F:NADP binding"/>
    <property type="evidence" value="ECO:0007669"/>
    <property type="project" value="InterPro"/>
</dbReference>
<dbReference type="GO" id="GO:0050660">
    <property type="term" value="F:flavin adenine dinucleotide binding"/>
    <property type="evidence" value="ECO:0007669"/>
    <property type="project" value="InterPro"/>
</dbReference>
<evidence type="ECO:0000256" key="1">
    <source>
        <dbReference type="ARBA" id="ARBA00007532"/>
    </source>
</evidence>
<evidence type="ECO:0000256" key="13">
    <source>
        <dbReference type="PIRSR" id="PIRSR000350-3"/>
    </source>
</evidence>
<feature type="disulfide bond" description="Redox-active" evidence="14">
    <location>
        <begin position="46"/>
        <end position="51"/>
    </location>
</feature>
<evidence type="ECO:0000259" key="18">
    <source>
        <dbReference type="Pfam" id="PF07992"/>
    </source>
</evidence>
<evidence type="ECO:0000256" key="2">
    <source>
        <dbReference type="ARBA" id="ARBA00011738"/>
    </source>
</evidence>
<evidence type="ECO:0000256" key="10">
    <source>
        <dbReference type="ARBA" id="ARBA00049142"/>
    </source>
</evidence>
<dbReference type="EC" id="1.8.1.7" evidence="3 16"/>
<gene>
    <name evidence="19" type="ORF">L211DRAFT_782548</name>
</gene>
<feature type="binding site" evidence="13">
    <location>
        <position position="55"/>
    </location>
    <ligand>
        <name>FAD</name>
        <dbReference type="ChEBI" id="CHEBI:57692"/>
    </ligand>
</feature>
<dbReference type="AlphaFoldDB" id="A0A3N4LT00"/>
<accession>A0A3N4LT00</accession>
<dbReference type="STRING" id="1051890.A0A3N4LT00"/>
<dbReference type="NCBIfam" id="TIGR01421">
    <property type="entry name" value="gluta_reduc_1"/>
    <property type="match status" value="1"/>
</dbReference>
<dbReference type="PROSITE" id="PS00076">
    <property type="entry name" value="PYRIDINE_REDOX_1"/>
    <property type="match status" value="1"/>
</dbReference>
<dbReference type="GO" id="GO:0034599">
    <property type="term" value="P:cellular response to oxidative stress"/>
    <property type="evidence" value="ECO:0007669"/>
    <property type="project" value="TreeGrafter"/>
</dbReference>
<dbReference type="InterPro" id="IPR016156">
    <property type="entry name" value="FAD/NAD-linked_Rdtase_dimer_sf"/>
</dbReference>
<proteinExistence type="inferred from homology"/>
<evidence type="ECO:0000256" key="5">
    <source>
        <dbReference type="ARBA" id="ARBA00022630"/>
    </source>
</evidence>
<dbReference type="Proteomes" id="UP000267821">
    <property type="component" value="Unassembled WGS sequence"/>
</dbReference>
<evidence type="ECO:0000256" key="14">
    <source>
        <dbReference type="PIRSR" id="PIRSR000350-4"/>
    </source>
</evidence>
<dbReference type="GO" id="GO:0006749">
    <property type="term" value="P:glutathione metabolic process"/>
    <property type="evidence" value="ECO:0007669"/>
    <property type="project" value="InterPro"/>
</dbReference>
<keyword evidence="5 15" id="KW-0285">Flavoprotein</keyword>
<keyword evidence="13" id="KW-0547">Nucleotide-binding</keyword>
<feature type="domain" description="FAD/NAD(P)-binding" evidence="18">
    <location>
        <begin position="8"/>
        <end position="355"/>
    </location>
</feature>
<feature type="binding site" evidence="13">
    <location>
        <position position="292"/>
    </location>
    <ligand>
        <name>NAD(+)</name>
        <dbReference type="ChEBI" id="CHEBI:57540"/>
    </ligand>
</feature>
<dbReference type="FunFam" id="3.50.50.60:FF:000235">
    <property type="entry name" value="Glutathione reductase"/>
    <property type="match status" value="1"/>
</dbReference>
<dbReference type="InParanoid" id="A0A3N4LT00"/>
<evidence type="ECO:0000256" key="9">
    <source>
        <dbReference type="ARBA" id="ARBA00023284"/>
    </source>
</evidence>
<evidence type="ECO:0000313" key="20">
    <source>
        <dbReference type="Proteomes" id="UP000267821"/>
    </source>
</evidence>
<evidence type="ECO:0000256" key="4">
    <source>
        <dbReference type="ARBA" id="ARBA00017111"/>
    </source>
</evidence>
<evidence type="ECO:0000256" key="11">
    <source>
        <dbReference type="ARBA" id="ARBA00056905"/>
    </source>
</evidence>
<dbReference type="PANTHER" id="PTHR42737:SF2">
    <property type="entry name" value="GLUTATHIONE REDUCTASE"/>
    <property type="match status" value="1"/>
</dbReference>
<dbReference type="SUPFAM" id="SSF55424">
    <property type="entry name" value="FAD/NAD-linked reductases, dimerisation (C-terminal) domain"/>
    <property type="match status" value="1"/>
</dbReference>
<dbReference type="PRINTS" id="PR00411">
    <property type="entry name" value="PNDRDTASEI"/>
</dbReference>
<comment type="catalytic activity">
    <reaction evidence="10 16">
        <text>2 glutathione + NADP(+) = glutathione disulfide + NADPH + H(+)</text>
        <dbReference type="Rhea" id="RHEA:11740"/>
        <dbReference type="ChEBI" id="CHEBI:15378"/>
        <dbReference type="ChEBI" id="CHEBI:57783"/>
        <dbReference type="ChEBI" id="CHEBI:57925"/>
        <dbReference type="ChEBI" id="CHEBI:58297"/>
        <dbReference type="ChEBI" id="CHEBI:58349"/>
        <dbReference type="EC" id="1.8.1.7"/>
    </reaction>
</comment>
<evidence type="ECO:0000256" key="6">
    <source>
        <dbReference type="ARBA" id="ARBA00022827"/>
    </source>
</evidence>
<dbReference type="InterPro" id="IPR023753">
    <property type="entry name" value="FAD/NAD-binding_dom"/>
</dbReference>
<dbReference type="OrthoDB" id="5956163at2759"/>
<comment type="subcellular location">
    <subcellularLocation>
        <location evidence="16">Cytoplasm</location>
    </subcellularLocation>
</comment>
<evidence type="ECO:0000256" key="16">
    <source>
        <dbReference type="RuleBase" id="RU365016"/>
    </source>
</evidence>
<keyword evidence="13" id="KW-0520">NAD</keyword>
<reference evidence="19 20" key="1">
    <citation type="journal article" date="2018" name="Nat. Ecol. Evol.">
        <title>Pezizomycetes genomes reveal the molecular basis of ectomycorrhizal truffle lifestyle.</title>
        <authorList>
            <person name="Murat C."/>
            <person name="Payen T."/>
            <person name="Noel B."/>
            <person name="Kuo A."/>
            <person name="Morin E."/>
            <person name="Chen J."/>
            <person name="Kohler A."/>
            <person name="Krizsan K."/>
            <person name="Balestrini R."/>
            <person name="Da Silva C."/>
            <person name="Montanini B."/>
            <person name="Hainaut M."/>
            <person name="Levati E."/>
            <person name="Barry K.W."/>
            <person name="Belfiori B."/>
            <person name="Cichocki N."/>
            <person name="Clum A."/>
            <person name="Dockter R.B."/>
            <person name="Fauchery L."/>
            <person name="Guy J."/>
            <person name="Iotti M."/>
            <person name="Le Tacon F."/>
            <person name="Lindquist E.A."/>
            <person name="Lipzen A."/>
            <person name="Malagnac F."/>
            <person name="Mello A."/>
            <person name="Molinier V."/>
            <person name="Miyauchi S."/>
            <person name="Poulain J."/>
            <person name="Riccioni C."/>
            <person name="Rubini A."/>
            <person name="Sitrit Y."/>
            <person name="Splivallo R."/>
            <person name="Traeger S."/>
            <person name="Wang M."/>
            <person name="Zifcakova L."/>
            <person name="Wipf D."/>
            <person name="Zambonelli A."/>
            <person name="Paolocci F."/>
            <person name="Nowrousian M."/>
            <person name="Ottonello S."/>
            <person name="Baldrian P."/>
            <person name="Spatafora J.W."/>
            <person name="Henrissat B."/>
            <person name="Nagy L.G."/>
            <person name="Aury J.M."/>
            <person name="Wincker P."/>
            <person name="Grigoriev I.V."/>
            <person name="Bonfante P."/>
            <person name="Martin F.M."/>
        </authorList>
    </citation>
    <scope>NUCLEOTIDE SEQUENCE [LARGE SCALE GENOMIC DNA]</scope>
    <source>
        <strain evidence="19 20">ATCC MYA-4762</strain>
    </source>
</reference>
<dbReference type="InterPro" id="IPR046952">
    <property type="entry name" value="GSHR/TRXR-like"/>
</dbReference>
<dbReference type="Gene3D" id="3.50.50.60">
    <property type="entry name" value="FAD/NAD(P)-binding domain"/>
    <property type="match status" value="2"/>
</dbReference>
<dbReference type="InterPro" id="IPR004099">
    <property type="entry name" value="Pyr_nucl-diS_OxRdtase_dimer"/>
</dbReference>
<dbReference type="NCBIfam" id="NF004776">
    <property type="entry name" value="PRK06116.1"/>
    <property type="match status" value="1"/>
</dbReference>
<name>A0A3N4LT00_9PEZI</name>
<feature type="binding site" evidence="13">
    <location>
        <begin position="183"/>
        <end position="190"/>
    </location>
    <ligand>
        <name>NAD(+)</name>
        <dbReference type="ChEBI" id="CHEBI:57540"/>
    </ligand>
</feature>
<keyword evidence="7 15" id="KW-0560">Oxidoreductase</keyword>
<evidence type="ECO:0000259" key="17">
    <source>
        <dbReference type="Pfam" id="PF02852"/>
    </source>
</evidence>
<comment type="function">
    <text evidence="11 16">Catalyzes the reduction of glutathione disulfide (GSSG) to reduced glutathione (GSH). Constitutes the major mechanism to maintain a high GSH:GSSG ratio in the cytosol.</text>
</comment>
<evidence type="ECO:0000313" key="19">
    <source>
        <dbReference type="EMBL" id="RPB25940.1"/>
    </source>
</evidence>
<dbReference type="Pfam" id="PF07992">
    <property type="entry name" value="Pyr_redox_2"/>
    <property type="match status" value="1"/>
</dbReference>
<protein>
    <recommendedName>
        <fullName evidence="4 16">Glutathione reductase</fullName>
        <ecNumber evidence="3 16">1.8.1.7</ecNumber>
    </recommendedName>
</protein>
<keyword evidence="16" id="KW-0963">Cytoplasm</keyword>
<dbReference type="FunFam" id="3.30.390.30:FF:000003">
    <property type="entry name" value="Glutathione reductase"/>
    <property type="match status" value="1"/>
</dbReference>
<evidence type="ECO:0000256" key="15">
    <source>
        <dbReference type="RuleBase" id="RU003691"/>
    </source>
</evidence>
<evidence type="ECO:0000256" key="7">
    <source>
        <dbReference type="ARBA" id="ARBA00023002"/>
    </source>
</evidence>
<keyword evidence="9 15" id="KW-0676">Redox-active center</keyword>
<comment type="subunit">
    <text evidence="2">Homodimer.</text>
</comment>
<dbReference type="FunCoup" id="A0A3N4LT00">
    <property type="interactions" value="1074"/>
</dbReference>
<comment type="cofactor">
    <cofactor evidence="13">
        <name>FAD</name>
        <dbReference type="ChEBI" id="CHEBI:57692"/>
    </cofactor>
    <text evidence="13">Binds 1 FAD per subunit.</text>
</comment>
<evidence type="ECO:0000256" key="12">
    <source>
        <dbReference type="PIRSR" id="PIRSR000350-2"/>
    </source>
</evidence>
<keyword evidence="6 13" id="KW-0274">FAD</keyword>
<keyword evidence="8" id="KW-1015">Disulfide bond</keyword>
<keyword evidence="16" id="KW-0521">NADP</keyword>
<dbReference type="InterPro" id="IPR006322">
    <property type="entry name" value="Glutathione_Rdtase_euk/bac"/>
</dbReference>